<protein>
    <submittedName>
        <fullName evidence="2">Uncharacterized protein</fullName>
    </submittedName>
</protein>
<dbReference type="Proteomes" id="UP000262177">
    <property type="component" value="Chromosome"/>
</dbReference>
<feature type="compositionally biased region" description="Low complexity" evidence="1">
    <location>
        <begin position="167"/>
        <end position="178"/>
    </location>
</feature>
<dbReference type="AlphaFoldDB" id="A0A286TDE2"/>
<sequence>MATATVKSRKAGSGTGSAWAQYTDEPATASTTADTKAGEPQYVTTTFTVPADAAPEGALWLSFSDMGLADDANGYIDDVVLVCSDSKPTLKTTAFTPTVAEGETASAYVELDGQPAAKEVSANKNATVDEVATALKTSPPHRTPWPRSRSRRPSNRSRWPRSPPRPSTRSATRSPPMV</sequence>
<dbReference type="Gene3D" id="2.60.120.260">
    <property type="entry name" value="Galactose-binding domain-like"/>
    <property type="match status" value="1"/>
</dbReference>
<proteinExistence type="predicted"/>
<name>A0A286TDE2_BIFBI</name>
<organism evidence="2 3">
    <name type="scientific">Bifidobacterium bifidum LMG 13195</name>
    <dbReference type="NCBI Taxonomy" id="1207542"/>
    <lineage>
        <taxon>Bacteria</taxon>
        <taxon>Bacillati</taxon>
        <taxon>Actinomycetota</taxon>
        <taxon>Actinomycetes</taxon>
        <taxon>Bifidobacteriales</taxon>
        <taxon>Bifidobacteriaceae</taxon>
        <taxon>Bifidobacterium</taxon>
    </lineage>
</organism>
<reference evidence="2 3" key="1">
    <citation type="journal article" date="2017" name="Biosci. Biotechnol. Biochem.">
        <title>Identification and characterization of a sulfoglycosidase from Bifidobacterium bifidum implicated in mucin glycan utilization.</title>
        <authorList>
            <person name="Katoh T."/>
            <person name="Maeshibu T."/>
            <person name="Kikkawa K."/>
            <person name="Gotoh A."/>
            <person name="Tomabechi Y."/>
            <person name="Nakamura M."/>
            <person name="Liao W.-H."/>
            <person name="Yamaguchi M."/>
            <person name="Ashida H."/>
            <person name="Yamamoto K."/>
            <person name="Katayama T."/>
        </authorList>
    </citation>
    <scope>NUCLEOTIDE SEQUENCE [LARGE SCALE GENOMIC DNA]</scope>
    <source>
        <strain evidence="2 3">JCM 7004</strain>
    </source>
</reference>
<feature type="compositionally biased region" description="Basic residues" evidence="1">
    <location>
        <begin position="148"/>
        <end position="159"/>
    </location>
</feature>
<evidence type="ECO:0000313" key="2">
    <source>
        <dbReference type="EMBL" id="BBA47990.1"/>
    </source>
</evidence>
<dbReference type="EMBL" id="AP018131">
    <property type="protein sequence ID" value="BBA47990.1"/>
    <property type="molecule type" value="Genomic_DNA"/>
</dbReference>
<feature type="region of interest" description="Disordered" evidence="1">
    <location>
        <begin position="132"/>
        <end position="178"/>
    </location>
</feature>
<evidence type="ECO:0000256" key="1">
    <source>
        <dbReference type="SAM" id="MobiDB-lite"/>
    </source>
</evidence>
<gene>
    <name evidence="2" type="ORF">BBJK_01428</name>
</gene>
<evidence type="ECO:0000313" key="3">
    <source>
        <dbReference type="Proteomes" id="UP000262177"/>
    </source>
</evidence>
<feature type="region of interest" description="Disordered" evidence="1">
    <location>
        <begin position="1"/>
        <end position="38"/>
    </location>
</feature>
<accession>A0A286TDE2</accession>